<evidence type="ECO:0008006" key="4">
    <source>
        <dbReference type="Google" id="ProtNLM"/>
    </source>
</evidence>
<proteinExistence type="predicted"/>
<gene>
    <name evidence="2" type="ORF">BINO364_LOCUS8</name>
</gene>
<organism evidence="2 3">
    <name type="scientific">Brenthis ino</name>
    <name type="common">lesser marbled fritillary</name>
    <dbReference type="NCBI Taxonomy" id="405034"/>
    <lineage>
        <taxon>Eukaryota</taxon>
        <taxon>Metazoa</taxon>
        <taxon>Ecdysozoa</taxon>
        <taxon>Arthropoda</taxon>
        <taxon>Hexapoda</taxon>
        <taxon>Insecta</taxon>
        <taxon>Pterygota</taxon>
        <taxon>Neoptera</taxon>
        <taxon>Endopterygota</taxon>
        <taxon>Lepidoptera</taxon>
        <taxon>Glossata</taxon>
        <taxon>Ditrysia</taxon>
        <taxon>Papilionoidea</taxon>
        <taxon>Nymphalidae</taxon>
        <taxon>Heliconiinae</taxon>
        <taxon>Argynnini</taxon>
        <taxon>Brenthis</taxon>
    </lineage>
</organism>
<accession>A0A8S4I1M5</accession>
<evidence type="ECO:0000313" key="3">
    <source>
        <dbReference type="Proteomes" id="UP000838878"/>
    </source>
</evidence>
<evidence type="ECO:0000256" key="1">
    <source>
        <dbReference type="SAM" id="MobiDB-lite"/>
    </source>
</evidence>
<dbReference type="Proteomes" id="UP000838878">
    <property type="component" value="Chromosome 1"/>
</dbReference>
<name>A0A8S4I1M5_9NEOP</name>
<evidence type="ECO:0000313" key="2">
    <source>
        <dbReference type="EMBL" id="CAH0712770.1"/>
    </source>
</evidence>
<dbReference type="AlphaFoldDB" id="A0A8S4I1M5"/>
<protein>
    <recommendedName>
        <fullName evidence="4">HTH psq-type domain-containing protein</fullName>
    </recommendedName>
</protein>
<keyword evidence="3" id="KW-1185">Reference proteome</keyword>
<feature type="region of interest" description="Disordered" evidence="1">
    <location>
        <begin position="198"/>
        <end position="218"/>
    </location>
</feature>
<dbReference type="OrthoDB" id="7421119at2759"/>
<feature type="non-terminal residue" evidence="2">
    <location>
        <position position="238"/>
    </location>
</feature>
<dbReference type="EMBL" id="OV170221">
    <property type="protein sequence ID" value="CAH0712770.1"/>
    <property type="molecule type" value="Genomic_DNA"/>
</dbReference>
<sequence>MGPRGGSSGATYIPLNRSSTFLRSFNHKKVLEDEFAIANVQCQYECSDTEVDERASRVTGDHNYDTRDEPPAFIIHQVPASSSSQGPFVEVRPGLMTLTPGCVPAVNVIHIGERSQVTNSMVVGNTNNNVGSPGAAPAGQDYSMSMNKRIRRSEVVLRQAADCVSRGSTFQTVSEQFNIPISTIRFFMARKGILPRRRRGRTTHLARTCSSPEEPPFHMQHFKLPDMLALKADDEPNT</sequence>
<reference evidence="2" key="1">
    <citation type="submission" date="2021-12" db="EMBL/GenBank/DDBJ databases">
        <authorList>
            <person name="Martin H S."/>
        </authorList>
    </citation>
    <scope>NUCLEOTIDE SEQUENCE</scope>
</reference>